<protein>
    <submittedName>
        <fullName evidence="1">Uncharacterized protein</fullName>
    </submittedName>
</protein>
<dbReference type="Proteomes" id="UP000314981">
    <property type="component" value="Chromosome 18"/>
</dbReference>
<evidence type="ECO:0000313" key="2">
    <source>
        <dbReference type="Proteomes" id="UP000314981"/>
    </source>
</evidence>
<evidence type="ECO:0000313" key="1">
    <source>
        <dbReference type="Ensembl" id="ENSBIXP00000013520.1"/>
    </source>
</evidence>
<accession>A0A4W2CNW6</accession>
<dbReference type="Ensembl" id="ENSBIXT00000023972.1">
    <property type="protein sequence ID" value="ENSBIXP00000013520.1"/>
    <property type="gene ID" value="ENSBIXG00000018459.1"/>
</dbReference>
<reference evidence="1" key="2">
    <citation type="submission" date="2025-08" db="UniProtKB">
        <authorList>
            <consortium name="Ensembl"/>
        </authorList>
    </citation>
    <scope>IDENTIFICATION</scope>
</reference>
<dbReference type="Gene3D" id="2.20.25.10">
    <property type="match status" value="1"/>
</dbReference>
<dbReference type="STRING" id="30522.A0A4W2CNW6"/>
<keyword evidence="2" id="KW-1185">Reference proteome</keyword>
<organism evidence="1 2">
    <name type="scientific">Bos indicus x Bos taurus</name>
    <name type="common">Hybrid cattle</name>
    <dbReference type="NCBI Taxonomy" id="30522"/>
    <lineage>
        <taxon>Eukaryota</taxon>
        <taxon>Metazoa</taxon>
        <taxon>Chordata</taxon>
        <taxon>Craniata</taxon>
        <taxon>Vertebrata</taxon>
        <taxon>Euteleostomi</taxon>
        <taxon>Mammalia</taxon>
        <taxon>Eutheria</taxon>
        <taxon>Laurasiatheria</taxon>
        <taxon>Artiodactyla</taxon>
        <taxon>Ruminantia</taxon>
        <taxon>Pecora</taxon>
        <taxon>Bovidae</taxon>
        <taxon>Bovinae</taxon>
        <taxon>Bos</taxon>
    </lineage>
</organism>
<dbReference type="AlphaFoldDB" id="A0A4W2CNW6"/>
<reference evidence="1 2" key="1">
    <citation type="submission" date="2018-11" db="EMBL/GenBank/DDBJ databases">
        <title>Haplotype-resolved cattle genomes.</title>
        <authorList>
            <person name="Low W.Y."/>
            <person name="Tearle R."/>
            <person name="Bickhart D.M."/>
            <person name="Rosen B.D."/>
            <person name="Koren S."/>
            <person name="Rhie A."/>
            <person name="Hiendleder S."/>
            <person name="Phillippy A.M."/>
            <person name="Smith T.P.L."/>
            <person name="Williams J.L."/>
        </authorList>
    </citation>
    <scope>NUCLEOTIDE SEQUENCE [LARGE SCALE GENOMIC DNA]</scope>
</reference>
<dbReference type="PANTHER" id="PTHR33505:SF4">
    <property type="entry name" value="PROTEIN PREY, MITOCHONDRIAL"/>
    <property type="match status" value="1"/>
</dbReference>
<dbReference type="PANTHER" id="PTHR33505">
    <property type="entry name" value="ZGC:162634"/>
    <property type="match status" value="1"/>
</dbReference>
<proteinExistence type="predicted"/>
<dbReference type="SUPFAM" id="SSF158997">
    <property type="entry name" value="Trm112p-like"/>
    <property type="match status" value="1"/>
</dbReference>
<sequence>MAAPCTATYLKQKPRLLRLSNHPDPRTTVTPKVPVYNTPGLWILNRCTHLRHQIAPHFQPVILEVLVCPLSKKAHRCEESTDKLISEYVGNPYHIIDGILNMIQQGAKTYQNKKWNNTRSLHIFIIKHFHADTKQLYPLNTSRVSTNTWERLFLH</sequence>
<name>A0A4W2CNW6_BOBOX</name>
<reference evidence="1" key="3">
    <citation type="submission" date="2025-09" db="UniProtKB">
        <authorList>
            <consortium name="Ensembl"/>
        </authorList>
    </citation>
    <scope>IDENTIFICATION</scope>
</reference>
<dbReference type="OMA" id="AHRCEES"/>